<dbReference type="AlphaFoldDB" id="A0A0B5F458"/>
<evidence type="ECO:0000313" key="1">
    <source>
        <dbReference type="EMBL" id="AJE86360.1"/>
    </source>
</evidence>
<evidence type="ECO:0000313" key="2">
    <source>
        <dbReference type="Proteomes" id="UP000031523"/>
    </source>
</evidence>
<accession>A0A0B5F458</accession>
<reference evidence="1 2" key="1">
    <citation type="submission" date="2015-01" db="EMBL/GenBank/DDBJ databases">
        <title>Enhanced salinomycin production by adjusting the supply of polyketide extender units in Streptomyce albus DSM 41398.</title>
        <authorList>
            <person name="Lu C."/>
        </authorList>
    </citation>
    <scope>NUCLEOTIDE SEQUENCE [LARGE SCALE GENOMIC DNA]</scope>
    <source>
        <strain evidence="2">ATCC 21838 / DSM 41398 / FERM P-419 / JCM 4703 / NBRC 107858</strain>
    </source>
</reference>
<dbReference type="Proteomes" id="UP000031523">
    <property type="component" value="Chromosome"/>
</dbReference>
<organism evidence="1 2">
    <name type="scientific">Streptomyces albus (strain ATCC 21838 / DSM 41398 / FERM P-419 / JCM 4703 / NBRC 107858)</name>
    <dbReference type="NCBI Taxonomy" id="1081613"/>
    <lineage>
        <taxon>Bacteria</taxon>
        <taxon>Bacillati</taxon>
        <taxon>Actinomycetota</taxon>
        <taxon>Actinomycetes</taxon>
        <taxon>Kitasatosporales</taxon>
        <taxon>Streptomycetaceae</taxon>
        <taxon>Streptomyces</taxon>
    </lineage>
</organism>
<dbReference type="KEGG" id="sals:SLNWT_5984"/>
<dbReference type="EMBL" id="CP010519">
    <property type="protein sequence ID" value="AJE86360.1"/>
    <property type="molecule type" value="Genomic_DNA"/>
</dbReference>
<gene>
    <name evidence="1" type="ORF">SLNWT_5984</name>
</gene>
<proteinExistence type="predicted"/>
<keyword evidence="2" id="KW-1185">Reference proteome</keyword>
<name>A0A0B5F458_STRA4</name>
<protein>
    <submittedName>
        <fullName evidence="1">Uncharacterized protein</fullName>
    </submittedName>
</protein>
<sequence length="62" mass="6610">MLVDFRVDLPCMSVAFVATLVLGIVLVMSPSVQAAVLQEGGWLLPAAACLLTAVRPRETGRR</sequence>